<dbReference type="RefSeq" id="WP_132130167.1">
    <property type="nucleotide sequence ID" value="NZ_SMAD01000012.1"/>
</dbReference>
<reference evidence="3 4" key="1">
    <citation type="submission" date="2019-03" db="EMBL/GenBank/DDBJ databases">
        <title>Genomic Encyclopedia of Type Strains, Phase IV (KMG-IV): sequencing the most valuable type-strain genomes for metagenomic binning, comparative biology and taxonomic classification.</title>
        <authorList>
            <person name="Goeker M."/>
        </authorList>
    </citation>
    <scope>NUCLEOTIDE SEQUENCE [LARGE SCALE GENOMIC DNA]</scope>
    <source>
        <strain evidence="3 4">DSM 21100</strain>
    </source>
</reference>
<keyword evidence="1" id="KW-0732">Signal</keyword>
<dbReference type="PANTHER" id="PTHR30336">
    <property type="entry name" value="INNER MEMBRANE PROTEIN, PROBABLE PERMEASE"/>
    <property type="match status" value="1"/>
</dbReference>
<feature type="domain" description="DUF218" evidence="2">
    <location>
        <begin position="35"/>
        <end position="142"/>
    </location>
</feature>
<dbReference type="Gene3D" id="3.40.50.620">
    <property type="entry name" value="HUPs"/>
    <property type="match status" value="1"/>
</dbReference>
<feature type="signal peptide" evidence="1">
    <location>
        <begin position="1"/>
        <end position="24"/>
    </location>
</feature>
<dbReference type="InterPro" id="IPR051599">
    <property type="entry name" value="Cell_Envelope_Assoc"/>
</dbReference>
<feature type="chain" id="PRO_5020820829" evidence="1">
    <location>
        <begin position="25"/>
        <end position="186"/>
    </location>
</feature>
<accession>A0A4R3KNA5</accession>
<dbReference type="Proteomes" id="UP000295807">
    <property type="component" value="Unassembled WGS sequence"/>
</dbReference>
<dbReference type="GO" id="GO:0043164">
    <property type="term" value="P:Gram-negative-bacterium-type cell wall biogenesis"/>
    <property type="evidence" value="ECO:0007669"/>
    <property type="project" value="TreeGrafter"/>
</dbReference>
<evidence type="ECO:0000256" key="1">
    <source>
        <dbReference type="SAM" id="SignalP"/>
    </source>
</evidence>
<evidence type="ECO:0000313" key="4">
    <source>
        <dbReference type="Proteomes" id="UP000295807"/>
    </source>
</evidence>
<sequence>MRFSSAIKLLAFLFLTSLCIQSAAQDKGNPHKTIMLILGSANKKTLEERVKLGLELYDSPVSFDYIIVSGGCGAHGSAICEASEMAALLKEGGVPPAKIYKEERSKSTVQNYCYSRALKKEDGTRLINPDDTLYVVSNHWHAIPVAARFTTYDSVHAFYYIKGGILPSETDKVDYTGIYNKGNLCP</sequence>
<evidence type="ECO:0000259" key="2">
    <source>
        <dbReference type="Pfam" id="PF02698"/>
    </source>
</evidence>
<gene>
    <name evidence="3" type="ORF">EDD80_11223</name>
</gene>
<dbReference type="OrthoDB" id="700426at2"/>
<dbReference type="EMBL" id="SMAD01000012">
    <property type="protein sequence ID" value="TCS85450.1"/>
    <property type="molecule type" value="Genomic_DNA"/>
</dbReference>
<dbReference type="InterPro" id="IPR003848">
    <property type="entry name" value="DUF218"/>
</dbReference>
<keyword evidence="4" id="KW-1185">Reference proteome</keyword>
<name>A0A4R3KNA5_9SPHI</name>
<dbReference type="GO" id="GO:0005886">
    <property type="term" value="C:plasma membrane"/>
    <property type="evidence" value="ECO:0007669"/>
    <property type="project" value="TreeGrafter"/>
</dbReference>
<dbReference type="CDD" id="cd06259">
    <property type="entry name" value="YdcF-like"/>
    <property type="match status" value="1"/>
</dbReference>
<dbReference type="GO" id="GO:0000270">
    <property type="term" value="P:peptidoglycan metabolic process"/>
    <property type="evidence" value="ECO:0007669"/>
    <property type="project" value="TreeGrafter"/>
</dbReference>
<proteinExistence type="predicted"/>
<dbReference type="Pfam" id="PF02698">
    <property type="entry name" value="DUF218"/>
    <property type="match status" value="1"/>
</dbReference>
<protein>
    <submittedName>
        <fullName evidence="3">DUF218 domain-containing protein</fullName>
    </submittedName>
</protein>
<dbReference type="InterPro" id="IPR014729">
    <property type="entry name" value="Rossmann-like_a/b/a_fold"/>
</dbReference>
<comment type="caution">
    <text evidence="3">The sequence shown here is derived from an EMBL/GenBank/DDBJ whole genome shotgun (WGS) entry which is preliminary data.</text>
</comment>
<dbReference type="AlphaFoldDB" id="A0A4R3KNA5"/>
<evidence type="ECO:0000313" key="3">
    <source>
        <dbReference type="EMBL" id="TCS85450.1"/>
    </source>
</evidence>
<organism evidence="3 4">
    <name type="scientific">Anseongella ginsenosidimutans</name>
    <dbReference type="NCBI Taxonomy" id="496056"/>
    <lineage>
        <taxon>Bacteria</taxon>
        <taxon>Pseudomonadati</taxon>
        <taxon>Bacteroidota</taxon>
        <taxon>Sphingobacteriia</taxon>
        <taxon>Sphingobacteriales</taxon>
        <taxon>Sphingobacteriaceae</taxon>
        <taxon>Anseongella</taxon>
    </lineage>
</organism>
<dbReference type="PANTHER" id="PTHR30336:SF4">
    <property type="entry name" value="ENVELOPE BIOGENESIS FACTOR ELYC"/>
    <property type="match status" value="1"/>
</dbReference>